<evidence type="ECO:0000313" key="6">
    <source>
        <dbReference type="EMBL" id="QHO69126.1"/>
    </source>
</evidence>
<dbReference type="Gene3D" id="1.10.10.10">
    <property type="entry name" value="Winged helix-like DNA-binding domain superfamily/Winged helix DNA-binding domain"/>
    <property type="match status" value="1"/>
</dbReference>
<dbReference type="InterPro" id="IPR050707">
    <property type="entry name" value="HTH_MetabolicPath_Reg"/>
</dbReference>
<dbReference type="SUPFAM" id="SSF46785">
    <property type="entry name" value="Winged helix' DNA-binding domain"/>
    <property type="match status" value="1"/>
</dbReference>
<dbReference type="PROSITE" id="PS51077">
    <property type="entry name" value="HTH_ICLR"/>
    <property type="match status" value="1"/>
</dbReference>
<dbReference type="RefSeq" id="WP_161885483.1">
    <property type="nucleotide sequence ID" value="NZ_CP017146.1"/>
</dbReference>
<dbReference type="Proteomes" id="UP000464507">
    <property type="component" value="Chromosome"/>
</dbReference>
<dbReference type="Gene3D" id="3.30.450.40">
    <property type="match status" value="1"/>
</dbReference>
<dbReference type="Pfam" id="PF01614">
    <property type="entry name" value="IclR_C"/>
    <property type="match status" value="2"/>
</dbReference>
<keyword evidence="1" id="KW-0805">Transcription regulation</keyword>
<protein>
    <submittedName>
        <fullName evidence="6">IclR family transcriptional regulator</fullName>
    </submittedName>
</protein>
<dbReference type="GO" id="GO:0045892">
    <property type="term" value="P:negative regulation of DNA-templated transcription"/>
    <property type="evidence" value="ECO:0007669"/>
    <property type="project" value="TreeGrafter"/>
</dbReference>
<sequence length="285" mass="30812">MTTPALPPRRNSAGLRRDLDLLEILGSPEAEANGGLGVVRIAELAGRDKGQVSRTLATLADAGLVARDSQSLTYRLGYQLYALAARTLESRLVREAAPFLRRVVTATHETVHLCVLRGENVLTLASELSEYAFRGIGWEGVSVAAWRTSSGRVLISDWHEDDLRRWYDLHGHDRPVTGPVSPVRQAEAFAAPTVEGTPMITDFASLLHEVARIRQRGFATVDEEFELGVVGASAPVYDFRGNIVAAINLSAPKVRLGPHLDEVGGLLARVAGELSTHLGGTPRGR</sequence>
<dbReference type="PANTHER" id="PTHR30136:SF24">
    <property type="entry name" value="HTH-TYPE TRANSCRIPTIONAL REPRESSOR ALLR"/>
    <property type="match status" value="1"/>
</dbReference>
<evidence type="ECO:0000259" key="5">
    <source>
        <dbReference type="PROSITE" id="PS51078"/>
    </source>
</evidence>
<keyword evidence="2" id="KW-0238">DNA-binding</keyword>
<name>A0A7L5AGK9_9MICO</name>
<dbReference type="PROSITE" id="PS51078">
    <property type="entry name" value="ICLR_ED"/>
    <property type="match status" value="1"/>
</dbReference>
<dbReference type="GO" id="GO:0003700">
    <property type="term" value="F:DNA-binding transcription factor activity"/>
    <property type="evidence" value="ECO:0007669"/>
    <property type="project" value="TreeGrafter"/>
</dbReference>
<evidence type="ECO:0000259" key="4">
    <source>
        <dbReference type="PROSITE" id="PS51077"/>
    </source>
</evidence>
<accession>A0A7L5AGK9</accession>
<dbReference type="InterPro" id="IPR036390">
    <property type="entry name" value="WH_DNA-bd_sf"/>
</dbReference>
<evidence type="ECO:0000256" key="2">
    <source>
        <dbReference type="ARBA" id="ARBA00023125"/>
    </source>
</evidence>
<dbReference type="InterPro" id="IPR014757">
    <property type="entry name" value="Tscrpt_reg_IclR_C"/>
</dbReference>
<feature type="domain" description="IclR-ED" evidence="5">
    <location>
        <begin position="79"/>
        <end position="280"/>
    </location>
</feature>
<keyword evidence="3" id="KW-0804">Transcription</keyword>
<evidence type="ECO:0000256" key="1">
    <source>
        <dbReference type="ARBA" id="ARBA00023015"/>
    </source>
</evidence>
<proteinExistence type="predicted"/>
<dbReference type="KEGG" id="mant:BHD05_05145"/>
<dbReference type="InterPro" id="IPR029016">
    <property type="entry name" value="GAF-like_dom_sf"/>
</dbReference>
<gene>
    <name evidence="6" type="ORF">BHD05_05145</name>
</gene>
<evidence type="ECO:0000313" key="7">
    <source>
        <dbReference type="Proteomes" id="UP000464507"/>
    </source>
</evidence>
<evidence type="ECO:0000256" key="3">
    <source>
        <dbReference type="ARBA" id="ARBA00023163"/>
    </source>
</evidence>
<dbReference type="SMART" id="SM00346">
    <property type="entry name" value="HTH_ICLR"/>
    <property type="match status" value="1"/>
</dbReference>
<keyword evidence="7" id="KW-1185">Reference proteome</keyword>
<dbReference type="Pfam" id="PF09339">
    <property type="entry name" value="HTH_IclR"/>
    <property type="match status" value="1"/>
</dbReference>
<dbReference type="GO" id="GO:0003677">
    <property type="term" value="F:DNA binding"/>
    <property type="evidence" value="ECO:0007669"/>
    <property type="project" value="UniProtKB-KW"/>
</dbReference>
<dbReference type="PANTHER" id="PTHR30136">
    <property type="entry name" value="HELIX-TURN-HELIX TRANSCRIPTIONAL REGULATOR, ICLR FAMILY"/>
    <property type="match status" value="1"/>
</dbReference>
<dbReference type="SUPFAM" id="SSF55781">
    <property type="entry name" value="GAF domain-like"/>
    <property type="match status" value="1"/>
</dbReference>
<dbReference type="InterPro" id="IPR005471">
    <property type="entry name" value="Tscrpt_reg_IclR_N"/>
</dbReference>
<dbReference type="EMBL" id="CP017146">
    <property type="protein sequence ID" value="QHO69126.1"/>
    <property type="molecule type" value="Genomic_DNA"/>
</dbReference>
<dbReference type="OrthoDB" id="4924204at2"/>
<feature type="domain" description="HTH iclR-type" evidence="4">
    <location>
        <begin position="12"/>
        <end position="78"/>
    </location>
</feature>
<reference evidence="6 7" key="1">
    <citation type="submission" date="2016-09" db="EMBL/GenBank/DDBJ databases">
        <title>Complete genome sequence of microbes from the polar regions.</title>
        <authorList>
            <person name="Liao L."/>
            <person name="Chen B."/>
        </authorList>
    </citation>
    <scope>NUCLEOTIDE SEQUENCE [LARGE SCALE GENOMIC DNA]</scope>
    <source>
        <strain evidence="6 7">ZS314</strain>
    </source>
</reference>
<organism evidence="6 7">
    <name type="scientific">Marisediminicola antarctica</name>
    <dbReference type="NCBI Taxonomy" id="674079"/>
    <lineage>
        <taxon>Bacteria</taxon>
        <taxon>Bacillati</taxon>
        <taxon>Actinomycetota</taxon>
        <taxon>Actinomycetes</taxon>
        <taxon>Micrococcales</taxon>
        <taxon>Microbacteriaceae</taxon>
        <taxon>Marisediminicola</taxon>
    </lineage>
</organism>
<dbReference type="AlphaFoldDB" id="A0A7L5AGK9"/>
<dbReference type="InterPro" id="IPR036388">
    <property type="entry name" value="WH-like_DNA-bd_sf"/>
</dbReference>